<feature type="signal peptide" evidence="1">
    <location>
        <begin position="1"/>
        <end position="38"/>
    </location>
</feature>
<keyword evidence="4" id="KW-0378">Hydrolase</keyword>
<dbReference type="InterPro" id="IPR008979">
    <property type="entry name" value="Galactose-bd-like_sf"/>
</dbReference>
<dbReference type="InterPro" id="IPR005084">
    <property type="entry name" value="CBM6"/>
</dbReference>
<dbReference type="KEGG" id="cai:Caci_6504"/>
<dbReference type="InterPro" id="IPR029070">
    <property type="entry name" value="Chitinase_insertion_sf"/>
</dbReference>
<dbReference type="CDD" id="cd04081">
    <property type="entry name" value="CBM35_galactosidase-like"/>
    <property type="match status" value="1"/>
</dbReference>
<gene>
    <name evidence="4" type="ordered locus">Caci_6504</name>
</gene>
<proteinExistence type="predicted"/>
<dbReference type="Pfam" id="PF00704">
    <property type="entry name" value="Glyco_hydro_18"/>
    <property type="match status" value="1"/>
</dbReference>
<feature type="chain" id="PRO_5002982674" evidence="1">
    <location>
        <begin position="39"/>
        <end position="580"/>
    </location>
</feature>
<dbReference type="SUPFAM" id="SSF49785">
    <property type="entry name" value="Galactose-binding domain-like"/>
    <property type="match status" value="1"/>
</dbReference>
<dbReference type="Gene3D" id="3.10.50.10">
    <property type="match status" value="1"/>
</dbReference>
<dbReference type="Pfam" id="PF03422">
    <property type="entry name" value="CBM_6"/>
    <property type="match status" value="1"/>
</dbReference>
<feature type="domain" description="CBM6" evidence="2">
    <location>
        <begin position="452"/>
        <end position="578"/>
    </location>
</feature>
<dbReference type="PROSITE" id="PS51175">
    <property type="entry name" value="CBM6"/>
    <property type="match status" value="1"/>
</dbReference>
<dbReference type="CAZy" id="GH18">
    <property type="family name" value="Glycoside Hydrolase Family 18"/>
</dbReference>
<dbReference type="EMBL" id="CP001700">
    <property type="protein sequence ID" value="ACU75354.1"/>
    <property type="molecule type" value="Genomic_DNA"/>
</dbReference>
<dbReference type="GO" id="GO:0008061">
    <property type="term" value="F:chitin binding"/>
    <property type="evidence" value="ECO:0007669"/>
    <property type="project" value="InterPro"/>
</dbReference>
<dbReference type="OrthoDB" id="276604at2"/>
<dbReference type="RefSeq" id="WP_015795083.1">
    <property type="nucleotide sequence ID" value="NC_013131.1"/>
</dbReference>
<evidence type="ECO:0000256" key="1">
    <source>
        <dbReference type="SAM" id="SignalP"/>
    </source>
</evidence>
<evidence type="ECO:0000259" key="3">
    <source>
        <dbReference type="PROSITE" id="PS51910"/>
    </source>
</evidence>
<dbReference type="GO" id="GO:0030246">
    <property type="term" value="F:carbohydrate binding"/>
    <property type="evidence" value="ECO:0007669"/>
    <property type="project" value="InterPro"/>
</dbReference>
<dbReference type="InterPro" id="IPR001223">
    <property type="entry name" value="Glyco_hydro18_cat"/>
</dbReference>
<evidence type="ECO:0000313" key="4">
    <source>
        <dbReference type="EMBL" id="ACU75354.1"/>
    </source>
</evidence>
<keyword evidence="1" id="KW-0732">Signal</keyword>
<dbReference type="PANTHER" id="PTHR46066">
    <property type="entry name" value="CHITINASE DOMAIN-CONTAINING PROTEIN 1 FAMILY MEMBER"/>
    <property type="match status" value="1"/>
</dbReference>
<dbReference type="STRING" id="479433.Caci_6504"/>
<organism evidence="4 5">
    <name type="scientific">Catenulispora acidiphila (strain DSM 44928 / JCM 14897 / NBRC 102108 / NRRL B-24433 / ID139908)</name>
    <dbReference type="NCBI Taxonomy" id="479433"/>
    <lineage>
        <taxon>Bacteria</taxon>
        <taxon>Bacillati</taxon>
        <taxon>Actinomycetota</taxon>
        <taxon>Actinomycetes</taxon>
        <taxon>Catenulisporales</taxon>
        <taxon>Catenulisporaceae</taxon>
        <taxon>Catenulispora</taxon>
    </lineage>
</organism>
<dbReference type="SMART" id="SM00636">
    <property type="entry name" value="Glyco_18"/>
    <property type="match status" value="1"/>
</dbReference>
<evidence type="ECO:0000259" key="2">
    <source>
        <dbReference type="PROSITE" id="PS51175"/>
    </source>
</evidence>
<dbReference type="Gene3D" id="2.60.120.260">
    <property type="entry name" value="Galactose-binding domain-like"/>
    <property type="match status" value="1"/>
</dbReference>
<dbReference type="InterPro" id="IPR011583">
    <property type="entry name" value="Chitinase_II/V-like_cat"/>
</dbReference>
<dbReference type="InterPro" id="IPR017853">
    <property type="entry name" value="GH"/>
</dbReference>
<feature type="domain" description="GH18" evidence="3">
    <location>
        <begin position="42"/>
        <end position="354"/>
    </location>
</feature>
<reference evidence="4 5" key="1">
    <citation type="journal article" date="2009" name="Stand. Genomic Sci.">
        <title>Complete genome sequence of Catenulispora acidiphila type strain (ID 139908).</title>
        <authorList>
            <person name="Copeland A."/>
            <person name="Lapidus A."/>
            <person name="Glavina Del Rio T."/>
            <person name="Nolan M."/>
            <person name="Lucas S."/>
            <person name="Chen F."/>
            <person name="Tice H."/>
            <person name="Cheng J.F."/>
            <person name="Bruce D."/>
            <person name="Goodwin L."/>
            <person name="Pitluck S."/>
            <person name="Mikhailova N."/>
            <person name="Pati A."/>
            <person name="Ivanova N."/>
            <person name="Mavromatis K."/>
            <person name="Chen A."/>
            <person name="Palaniappan K."/>
            <person name="Chain P."/>
            <person name="Land M."/>
            <person name="Hauser L."/>
            <person name="Chang Y.J."/>
            <person name="Jeffries C.D."/>
            <person name="Chertkov O."/>
            <person name="Brettin T."/>
            <person name="Detter J.C."/>
            <person name="Han C."/>
            <person name="Ali Z."/>
            <person name="Tindall B.J."/>
            <person name="Goker M."/>
            <person name="Bristow J."/>
            <person name="Eisen J.A."/>
            <person name="Markowitz V."/>
            <person name="Hugenholtz P."/>
            <person name="Kyrpides N.C."/>
            <person name="Klenk H.P."/>
        </authorList>
    </citation>
    <scope>NUCLEOTIDE SEQUENCE [LARGE SCALE GENOMIC DNA]</scope>
    <source>
        <strain evidence="5">DSM 44928 / JCM 14897 / NBRC 102108 / NRRL B-24433 / ID139908</strain>
    </source>
</reference>
<dbReference type="GO" id="GO:0016787">
    <property type="term" value="F:hydrolase activity"/>
    <property type="evidence" value="ECO:0007669"/>
    <property type="project" value="UniProtKB-KW"/>
</dbReference>
<accession>C7PY64</accession>
<dbReference type="PANTHER" id="PTHR46066:SF2">
    <property type="entry name" value="CHITINASE DOMAIN-CONTAINING PROTEIN 1"/>
    <property type="match status" value="1"/>
</dbReference>
<dbReference type="eggNOG" id="COG3858">
    <property type="taxonomic scope" value="Bacteria"/>
</dbReference>
<evidence type="ECO:0000313" key="5">
    <source>
        <dbReference type="Proteomes" id="UP000000851"/>
    </source>
</evidence>
<dbReference type="Gene3D" id="3.20.20.80">
    <property type="entry name" value="Glycosidases"/>
    <property type="match status" value="1"/>
</dbReference>
<dbReference type="HOGENOM" id="CLU_469855_0_0_11"/>
<dbReference type="AlphaFoldDB" id="C7PY64"/>
<name>C7PY64_CATAD</name>
<dbReference type="CAZy" id="CBM35">
    <property type="family name" value="Carbohydrate-Binding Module Family 35"/>
</dbReference>
<dbReference type="Proteomes" id="UP000000851">
    <property type="component" value="Chromosome"/>
</dbReference>
<dbReference type="InParanoid" id="C7PY64"/>
<dbReference type="PROSITE" id="PS51910">
    <property type="entry name" value="GH18_2"/>
    <property type="match status" value="1"/>
</dbReference>
<dbReference type="GO" id="GO:0005975">
    <property type="term" value="P:carbohydrate metabolic process"/>
    <property type="evidence" value="ECO:0007669"/>
    <property type="project" value="InterPro"/>
</dbReference>
<protein>
    <submittedName>
        <fullName evidence="4">Glycoside hydrolase family 18</fullName>
    </submittedName>
</protein>
<dbReference type="SUPFAM" id="SSF51445">
    <property type="entry name" value="(Trans)glycosidases"/>
    <property type="match status" value="1"/>
</dbReference>
<sequence length="580" mass="57759" precursor="true">MTSPPTLYRTGVSGVVALSLAAVTAVAGSMLFAHSATAAPTLAVTGYAEEGTANSAIDASAAAMATVGVDGININSAGTSAPAPDAGATSLLAKAHADNLRAEFLVGNYSSSIGDFDPAALDRLLSSPSNINSVVTTVVNAVNSQGWDGVTIDFESILGQDAQGLVDFSTALKQAMPAAKTVSIDVTAYQTAAEYTANGYNLSGLGGAVDRIALMAYDEHGPTWNGVGPIGGLPWQEACLRQLLTQVPAAKVDLGVAGYGYTWPKTGTGRQVSDAQARQMVAGDGSTATWDSTQGEWTATLKNGTVMWWSDAKSWPLRATLAQKYAVHGMALWSLGLSDPLPVTAPANGFSVAASPASGSVAAGASSTSTVSTAVTSGTAQSVALTAGGVPAGASVSFSPASVTAGSSSTMTVTTSSSTPVGTYPITVTGRAASGSHTATYTLTVTTASGSTVYEAEASSSVLAGGAKVVTCAACSGGARVGYLGGTGTLTMKNITVATAGSYQVTIAYTNGDTGNLRIMLSVNGGANATFTGAPTTNWDTPATGTITVSLAVGTNTILFSNTGTTGDVPDIDKIAVVSK</sequence>
<keyword evidence="5" id="KW-1185">Reference proteome</keyword>